<protein>
    <submittedName>
        <fullName evidence="2">Uncharacterized protein</fullName>
    </submittedName>
</protein>
<dbReference type="PANTHER" id="PTHR31694">
    <property type="entry name" value="DESICCATION-LIKE PROTEIN"/>
    <property type="match status" value="1"/>
</dbReference>
<proteinExistence type="predicted"/>
<dbReference type="SUPFAM" id="SSF47240">
    <property type="entry name" value="Ferritin-like"/>
    <property type="match status" value="1"/>
</dbReference>
<dbReference type="InterPro" id="IPR052965">
    <property type="entry name" value="Pigment-catalase-like"/>
</dbReference>
<evidence type="ECO:0000256" key="1">
    <source>
        <dbReference type="SAM" id="SignalP"/>
    </source>
</evidence>
<evidence type="ECO:0000313" key="2">
    <source>
        <dbReference type="EMBL" id="KAK5111141.1"/>
    </source>
</evidence>
<gene>
    <name evidence="2" type="ORF">LTR62_005340</name>
</gene>
<dbReference type="Pfam" id="PF13668">
    <property type="entry name" value="Ferritin_2"/>
    <property type="match status" value="1"/>
</dbReference>
<feature type="signal peptide" evidence="1">
    <location>
        <begin position="1"/>
        <end position="18"/>
    </location>
</feature>
<dbReference type="AlphaFoldDB" id="A0AAN7TH14"/>
<name>A0AAN7TH14_9PEZI</name>
<accession>A0AAN7TH14</accession>
<dbReference type="CDD" id="cd00657">
    <property type="entry name" value="Ferritin_like"/>
    <property type="match status" value="1"/>
</dbReference>
<keyword evidence="1" id="KW-0732">Signal</keyword>
<feature type="chain" id="PRO_5042815498" evidence="1">
    <location>
        <begin position="19"/>
        <end position="351"/>
    </location>
</feature>
<sequence length="351" mass="37078">MLSKSFVSAAILAGLASAAPTELSKRAAIDITVLQFALTLEHLENVFYKQALQNFTLQDFEHAGYSADYYNDLHYIAYDEQTHVQILQGALTANGVTPNLPCSYNFPYTDVKSFITLSSVLEDVGTSAYLGAAPLITIPAYLTVAGSILATEARHTAFQRTALSEVPMPNPLQTSLDPTSVYTLAAMFITSCPSSNMALPFTPFKTLTTDGMSCTCEEPECGNPSQVIKAKRNWPWSGGKEGNWPSGSWNPNQSGSCKPASAGSTVSFKAAGSIASGSFVTFVNGLSVLSVSGTVNGMDISAAVPAGIMGQTYVFITSKNENGTLSAADVEYGPAILEVNPPAPAIDYSEA</sequence>
<dbReference type="Proteomes" id="UP001310890">
    <property type="component" value="Unassembled WGS sequence"/>
</dbReference>
<comment type="caution">
    <text evidence="2">The sequence shown here is derived from an EMBL/GenBank/DDBJ whole genome shotgun (WGS) entry which is preliminary data.</text>
</comment>
<organism evidence="2 3">
    <name type="scientific">Meristemomyces frigidus</name>
    <dbReference type="NCBI Taxonomy" id="1508187"/>
    <lineage>
        <taxon>Eukaryota</taxon>
        <taxon>Fungi</taxon>
        <taxon>Dikarya</taxon>
        <taxon>Ascomycota</taxon>
        <taxon>Pezizomycotina</taxon>
        <taxon>Dothideomycetes</taxon>
        <taxon>Dothideomycetidae</taxon>
        <taxon>Mycosphaerellales</taxon>
        <taxon>Teratosphaeriaceae</taxon>
        <taxon>Meristemomyces</taxon>
    </lineage>
</organism>
<evidence type="ECO:0000313" key="3">
    <source>
        <dbReference type="Proteomes" id="UP001310890"/>
    </source>
</evidence>
<dbReference type="InterPro" id="IPR009078">
    <property type="entry name" value="Ferritin-like_SF"/>
</dbReference>
<dbReference type="EMBL" id="JAVRRL010000042">
    <property type="protein sequence ID" value="KAK5111141.1"/>
    <property type="molecule type" value="Genomic_DNA"/>
</dbReference>
<dbReference type="PANTHER" id="PTHR31694:SF26">
    <property type="entry name" value="OS05G0151100 PROTEIN"/>
    <property type="match status" value="1"/>
</dbReference>
<reference evidence="2" key="1">
    <citation type="submission" date="2023-08" db="EMBL/GenBank/DDBJ databases">
        <title>Black Yeasts Isolated from many extreme environments.</title>
        <authorList>
            <person name="Coleine C."/>
            <person name="Stajich J.E."/>
            <person name="Selbmann L."/>
        </authorList>
    </citation>
    <scope>NUCLEOTIDE SEQUENCE</scope>
    <source>
        <strain evidence="2">CCFEE 5401</strain>
    </source>
</reference>